<keyword evidence="4" id="KW-1185">Reference proteome</keyword>
<dbReference type="CDD" id="cd03398">
    <property type="entry name" value="PAP2_haloperoxidase"/>
    <property type="match status" value="1"/>
</dbReference>
<protein>
    <submittedName>
        <fullName evidence="3">Phosphatase PAP2 family protein</fullName>
    </submittedName>
</protein>
<name>A0A9X1THR9_9BACT</name>
<organism evidence="3 4">
    <name type="scientific">Dyadobacter chenwenxiniae</name>
    <dbReference type="NCBI Taxonomy" id="2906456"/>
    <lineage>
        <taxon>Bacteria</taxon>
        <taxon>Pseudomonadati</taxon>
        <taxon>Bacteroidota</taxon>
        <taxon>Cytophagia</taxon>
        <taxon>Cytophagales</taxon>
        <taxon>Spirosomataceae</taxon>
        <taxon>Dyadobacter</taxon>
    </lineage>
</organism>
<dbReference type="InterPro" id="IPR052559">
    <property type="entry name" value="V-haloperoxidase"/>
</dbReference>
<comment type="caution">
    <text evidence="3">The sequence shown here is derived from an EMBL/GenBank/DDBJ whole genome shotgun (WGS) entry which is preliminary data.</text>
</comment>
<dbReference type="PROSITE" id="PS51257">
    <property type="entry name" value="PROKAR_LIPOPROTEIN"/>
    <property type="match status" value="1"/>
</dbReference>
<sequence>MKKLRLLAILTVVSVFAACNRSNGVEPGDESRKVPHLKEYSNQVILDWNQVAFNAMGGATYQHSLVASRLNAMVHLAMHDALNAIAPAFKTYALQKRDAAADPITAAATAAHDILLASFPDKKAMLDSALTVSLSVVKEGDKLTRGKAIGKEAAAGIIGLRKDDGELQDPIAGVEPSTVPGIFQGVPPMAFVFAPFWKTMKPFGLTKVDQFRVAPHPTLTSKAYADGFEEVKKMGDLASTSRSAEQTSYAKFWYEFSEIGWNRVARTAAASGKLDLIGTARLFALLNMALADSYTAGWDSKFHYNFWRPYTAIRQAEKDGNNATSPNATWEPLLPTPPVQDYPSTHSALGNAAATVLAGILGDKVSFSMPSTTADPAKPTRSFGSFSEAAKENADSRVMAGLHFRFSCDAGLDLGSNVGSWILKNHLQPQAD</sequence>
<evidence type="ECO:0000256" key="1">
    <source>
        <dbReference type="SAM" id="SignalP"/>
    </source>
</evidence>
<feature type="chain" id="PRO_5040837958" evidence="1">
    <location>
        <begin position="18"/>
        <end position="432"/>
    </location>
</feature>
<dbReference type="RefSeq" id="WP_234657732.1">
    <property type="nucleotide sequence ID" value="NZ_CP094997.1"/>
</dbReference>
<dbReference type="InterPro" id="IPR000326">
    <property type="entry name" value="PAP2/HPO"/>
</dbReference>
<dbReference type="SUPFAM" id="SSF48317">
    <property type="entry name" value="Acid phosphatase/Vanadium-dependent haloperoxidase"/>
    <property type="match status" value="1"/>
</dbReference>
<evidence type="ECO:0000313" key="3">
    <source>
        <dbReference type="EMBL" id="MCF0064764.1"/>
    </source>
</evidence>
<feature type="domain" description="Phosphatidic acid phosphatase type 2/haloperoxidase" evidence="2">
    <location>
        <begin position="285"/>
        <end position="423"/>
    </location>
</feature>
<keyword evidence="1" id="KW-0732">Signal</keyword>
<dbReference type="PANTHER" id="PTHR34599">
    <property type="entry name" value="PEROXIDASE-RELATED"/>
    <property type="match status" value="1"/>
</dbReference>
<proteinExistence type="predicted"/>
<dbReference type="Gene3D" id="1.10.606.20">
    <property type="match status" value="1"/>
</dbReference>
<evidence type="ECO:0000259" key="2">
    <source>
        <dbReference type="Pfam" id="PF01569"/>
    </source>
</evidence>
<reference evidence="3" key="1">
    <citation type="submission" date="2021-12" db="EMBL/GenBank/DDBJ databases">
        <title>Novel species in genus Dyadobacter.</title>
        <authorList>
            <person name="Ma C."/>
        </authorList>
    </citation>
    <scope>NUCLEOTIDE SEQUENCE</scope>
    <source>
        <strain evidence="3">LJ419</strain>
    </source>
</reference>
<dbReference type="Pfam" id="PF01569">
    <property type="entry name" value="PAP2"/>
    <property type="match status" value="1"/>
</dbReference>
<feature type="signal peptide" evidence="1">
    <location>
        <begin position="1"/>
        <end position="17"/>
    </location>
</feature>
<dbReference type="AlphaFoldDB" id="A0A9X1THR9"/>
<evidence type="ECO:0000313" key="4">
    <source>
        <dbReference type="Proteomes" id="UP001139000"/>
    </source>
</evidence>
<dbReference type="EMBL" id="JAJTTC010000008">
    <property type="protein sequence ID" value="MCF0064764.1"/>
    <property type="molecule type" value="Genomic_DNA"/>
</dbReference>
<dbReference type="InterPro" id="IPR036938">
    <property type="entry name" value="PAP2/HPO_sf"/>
</dbReference>
<accession>A0A9X1THR9</accession>
<gene>
    <name evidence="3" type="ORF">LXM26_24850</name>
</gene>
<dbReference type="PANTHER" id="PTHR34599:SF1">
    <property type="entry name" value="PHOSPHATIDIC ACID PHOSPHATASE TYPE 2_HALOPEROXIDASE DOMAIN-CONTAINING PROTEIN"/>
    <property type="match status" value="1"/>
</dbReference>
<dbReference type="Proteomes" id="UP001139000">
    <property type="component" value="Unassembled WGS sequence"/>
</dbReference>